<dbReference type="Pfam" id="PF03328">
    <property type="entry name" value="HpcH_HpaI"/>
    <property type="match status" value="1"/>
</dbReference>
<evidence type="ECO:0000313" key="6">
    <source>
        <dbReference type="Proteomes" id="UP000184221"/>
    </source>
</evidence>
<feature type="domain" description="HpcH/HpaI aldolase/citrate lyase" evidence="4">
    <location>
        <begin position="18"/>
        <end position="219"/>
    </location>
</feature>
<dbReference type="InterPro" id="IPR005000">
    <property type="entry name" value="Aldolase/citrate-lyase_domain"/>
</dbReference>
<keyword evidence="2" id="KW-0479">Metal-binding</keyword>
<dbReference type="PANTHER" id="PTHR30502:SF0">
    <property type="entry name" value="PHOSPHOENOLPYRUVATE CARBOXYLASE FAMILY PROTEIN"/>
    <property type="match status" value="1"/>
</dbReference>
<accession>A0A1M5VN08</accession>
<dbReference type="GO" id="GO:0005737">
    <property type="term" value="C:cytoplasm"/>
    <property type="evidence" value="ECO:0007669"/>
    <property type="project" value="TreeGrafter"/>
</dbReference>
<evidence type="ECO:0000256" key="2">
    <source>
        <dbReference type="ARBA" id="ARBA00022723"/>
    </source>
</evidence>
<dbReference type="PANTHER" id="PTHR30502">
    <property type="entry name" value="2-KETO-3-DEOXY-L-RHAMNONATE ALDOLASE"/>
    <property type="match status" value="1"/>
</dbReference>
<protein>
    <submittedName>
        <fullName evidence="5">2-keto-3-deoxy-L-rhamnonate aldolase RhmA</fullName>
    </submittedName>
</protein>
<dbReference type="AlphaFoldDB" id="A0A1M5VN08"/>
<reference evidence="5 6" key="1">
    <citation type="submission" date="2016-11" db="EMBL/GenBank/DDBJ databases">
        <authorList>
            <person name="Jaros S."/>
            <person name="Januszkiewicz K."/>
            <person name="Wedrychowicz H."/>
        </authorList>
    </citation>
    <scope>NUCLEOTIDE SEQUENCE [LARGE SCALE GENOMIC DNA]</scope>
    <source>
        <strain evidence="5 6">DSM 29431</strain>
    </source>
</reference>
<evidence type="ECO:0000256" key="3">
    <source>
        <dbReference type="ARBA" id="ARBA00023239"/>
    </source>
</evidence>
<proteinExistence type="inferred from homology"/>
<dbReference type="SUPFAM" id="SSF51621">
    <property type="entry name" value="Phosphoenolpyruvate/pyruvate domain"/>
    <property type="match status" value="1"/>
</dbReference>
<dbReference type="Proteomes" id="UP000184221">
    <property type="component" value="Unassembled WGS sequence"/>
</dbReference>
<dbReference type="InterPro" id="IPR050251">
    <property type="entry name" value="HpcH-HpaI_aldolase"/>
</dbReference>
<keyword evidence="3" id="KW-0456">Lyase</keyword>
<dbReference type="EMBL" id="FQXC01000004">
    <property type="protein sequence ID" value="SHH76646.1"/>
    <property type="molecule type" value="Genomic_DNA"/>
</dbReference>
<dbReference type="InterPro" id="IPR040442">
    <property type="entry name" value="Pyrv_kinase-like_dom_sf"/>
</dbReference>
<dbReference type="RefSeq" id="WP_072778659.1">
    <property type="nucleotide sequence ID" value="NZ_FQXC01000004.1"/>
</dbReference>
<keyword evidence="6" id="KW-1185">Reference proteome</keyword>
<organism evidence="5 6">
    <name type="scientific">Marivita hallyeonensis</name>
    <dbReference type="NCBI Taxonomy" id="996342"/>
    <lineage>
        <taxon>Bacteria</taxon>
        <taxon>Pseudomonadati</taxon>
        <taxon>Pseudomonadota</taxon>
        <taxon>Alphaproteobacteria</taxon>
        <taxon>Rhodobacterales</taxon>
        <taxon>Roseobacteraceae</taxon>
        <taxon>Marivita</taxon>
    </lineage>
</organism>
<evidence type="ECO:0000259" key="4">
    <source>
        <dbReference type="Pfam" id="PF03328"/>
    </source>
</evidence>
<gene>
    <name evidence="5" type="ORF">SAMN05443551_2966</name>
</gene>
<dbReference type="GO" id="GO:0046872">
    <property type="term" value="F:metal ion binding"/>
    <property type="evidence" value="ECO:0007669"/>
    <property type="project" value="UniProtKB-KW"/>
</dbReference>
<dbReference type="InterPro" id="IPR015813">
    <property type="entry name" value="Pyrv/PenolPyrv_kinase-like_dom"/>
</dbReference>
<dbReference type="STRING" id="996342.SAMN05443551_2966"/>
<evidence type="ECO:0000256" key="1">
    <source>
        <dbReference type="ARBA" id="ARBA00005568"/>
    </source>
</evidence>
<dbReference type="OrthoDB" id="9802624at2"/>
<evidence type="ECO:0000313" key="5">
    <source>
        <dbReference type="EMBL" id="SHH76646.1"/>
    </source>
</evidence>
<sequence length="256" mass="27114">MQIAGFRQRLLSRVPLAGTFLKTPALQLIEVLAQSELDFVCLDAEHAPFDRSAIDACCAMGRALDFPVLVRVGDSSAREILQALDCGAVGIVVPHVDSAAKAADVARAARFGRGGRGYAGSTRWAGYATQSMPDLLKKSQDETVVIVQIEEPEGVDASDAIAETDGVDALFLGPADLSVGYGHDNQTSDDLAHAMERVGKAAGAAGKAYVSWVANAQKAQDWSQYGMSCFFISSEHSWMRAGATAEARGVHEIGKV</sequence>
<dbReference type="Gene3D" id="3.20.20.60">
    <property type="entry name" value="Phosphoenolpyruvate-binding domains"/>
    <property type="match status" value="1"/>
</dbReference>
<dbReference type="GO" id="GO:0016832">
    <property type="term" value="F:aldehyde-lyase activity"/>
    <property type="evidence" value="ECO:0007669"/>
    <property type="project" value="TreeGrafter"/>
</dbReference>
<name>A0A1M5VN08_9RHOB</name>
<comment type="similarity">
    <text evidence="1">Belongs to the HpcH/HpaI aldolase family.</text>
</comment>